<evidence type="ECO:0000313" key="2">
    <source>
        <dbReference type="EMBL" id="KAK2156358.1"/>
    </source>
</evidence>
<organism evidence="2 3">
    <name type="scientific">Paralvinella palmiformis</name>
    <dbReference type="NCBI Taxonomy" id="53620"/>
    <lineage>
        <taxon>Eukaryota</taxon>
        <taxon>Metazoa</taxon>
        <taxon>Spiralia</taxon>
        <taxon>Lophotrochozoa</taxon>
        <taxon>Annelida</taxon>
        <taxon>Polychaeta</taxon>
        <taxon>Sedentaria</taxon>
        <taxon>Canalipalpata</taxon>
        <taxon>Terebellida</taxon>
        <taxon>Terebelliformia</taxon>
        <taxon>Alvinellidae</taxon>
        <taxon>Paralvinella</taxon>
    </lineage>
</organism>
<dbReference type="EMBL" id="JAODUP010000215">
    <property type="protein sequence ID" value="KAK2156358.1"/>
    <property type="molecule type" value="Genomic_DNA"/>
</dbReference>
<name>A0AAD9JPR6_9ANNE</name>
<sequence length="109" mass="11991">MMKYVFLATCLAVSMATVSAISCHEGTDVLGISWSSSTSFDCDSCYRYEIIAGTTNYGCQYTTCSDDTSSYLGFTGYSCCNTDLCNSAVRVMSWFNTFMMSAVTIYFIV</sequence>
<reference evidence="2" key="1">
    <citation type="journal article" date="2023" name="Mol. Biol. Evol.">
        <title>Third-Generation Sequencing Reveals the Adaptive Role of the Epigenome in Three Deep-Sea Polychaetes.</title>
        <authorList>
            <person name="Perez M."/>
            <person name="Aroh O."/>
            <person name="Sun Y."/>
            <person name="Lan Y."/>
            <person name="Juniper S.K."/>
            <person name="Young C.R."/>
            <person name="Angers B."/>
            <person name="Qian P.Y."/>
        </authorList>
    </citation>
    <scope>NUCLEOTIDE SEQUENCE</scope>
    <source>
        <strain evidence="2">P08H-3</strain>
    </source>
</reference>
<dbReference type="AlphaFoldDB" id="A0AAD9JPR6"/>
<feature type="signal peptide" evidence="1">
    <location>
        <begin position="1"/>
        <end position="20"/>
    </location>
</feature>
<dbReference type="Proteomes" id="UP001208570">
    <property type="component" value="Unassembled WGS sequence"/>
</dbReference>
<evidence type="ECO:0000313" key="3">
    <source>
        <dbReference type="Proteomes" id="UP001208570"/>
    </source>
</evidence>
<protein>
    <submittedName>
        <fullName evidence="2">Uncharacterized protein</fullName>
    </submittedName>
</protein>
<keyword evidence="1" id="KW-0732">Signal</keyword>
<accession>A0AAD9JPR6</accession>
<evidence type="ECO:0000256" key="1">
    <source>
        <dbReference type="SAM" id="SignalP"/>
    </source>
</evidence>
<keyword evidence="3" id="KW-1185">Reference proteome</keyword>
<feature type="chain" id="PRO_5042247684" evidence="1">
    <location>
        <begin position="21"/>
        <end position="109"/>
    </location>
</feature>
<dbReference type="PROSITE" id="PS51257">
    <property type="entry name" value="PROKAR_LIPOPROTEIN"/>
    <property type="match status" value="1"/>
</dbReference>
<proteinExistence type="predicted"/>
<gene>
    <name evidence="2" type="ORF">LSH36_215g00008</name>
</gene>
<comment type="caution">
    <text evidence="2">The sequence shown here is derived from an EMBL/GenBank/DDBJ whole genome shotgun (WGS) entry which is preliminary data.</text>
</comment>